<comment type="caution">
    <text evidence="4">The sequence shown here is derived from an EMBL/GenBank/DDBJ whole genome shotgun (WGS) entry which is preliminary data.</text>
</comment>
<dbReference type="Gene3D" id="3.30.70.270">
    <property type="match status" value="1"/>
</dbReference>
<dbReference type="PROSITE" id="PS50878">
    <property type="entry name" value="RT_POL"/>
    <property type="match status" value="1"/>
</dbReference>
<dbReference type="GO" id="GO:0004523">
    <property type="term" value="F:RNA-DNA hybrid ribonuclease activity"/>
    <property type="evidence" value="ECO:0007669"/>
    <property type="project" value="UniProtKB-EC"/>
</dbReference>
<dbReference type="InterPro" id="IPR043502">
    <property type="entry name" value="DNA/RNA_pol_sf"/>
</dbReference>
<keyword evidence="5" id="KW-1185">Reference proteome</keyword>
<organism evidence="4 5">
    <name type="scientific">Triplophysa tibetana</name>
    <dbReference type="NCBI Taxonomy" id="1572043"/>
    <lineage>
        <taxon>Eukaryota</taxon>
        <taxon>Metazoa</taxon>
        <taxon>Chordata</taxon>
        <taxon>Craniata</taxon>
        <taxon>Vertebrata</taxon>
        <taxon>Euteleostomi</taxon>
        <taxon>Actinopterygii</taxon>
        <taxon>Neopterygii</taxon>
        <taxon>Teleostei</taxon>
        <taxon>Ostariophysi</taxon>
        <taxon>Cypriniformes</taxon>
        <taxon>Nemacheilidae</taxon>
        <taxon>Triplophysa</taxon>
    </lineage>
</organism>
<accession>A0A5A9PJN8</accession>
<evidence type="ECO:0000313" key="5">
    <source>
        <dbReference type="Proteomes" id="UP000324632"/>
    </source>
</evidence>
<dbReference type="SUPFAM" id="SSF56672">
    <property type="entry name" value="DNA/RNA polymerases"/>
    <property type="match status" value="1"/>
</dbReference>
<evidence type="ECO:0000256" key="1">
    <source>
        <dbReference type="ARBA" id="ARBA00010879"/>
    </source>
</evidence>
<evidence type="ECO:0000313" key="4">
    <source>
        <dbReference type="EMBL" id="KAA0721209.1"/>
    </source>
</evidence>
<dbReference type="Proteomes" id="UP000324632">
    <property type="component" value="Chromosome 5"/>
</dbReference>
<protein>
    <recommendedName>
        <fullName evidence="2">ribonuclease H</fullName>
        <ecNumber evidence="2">3.1.26.4</ecNumber>
    </recommendedName>
</protein>
<proteinExistence type="inferred from homology"/>
<dbReference type="PANTHER" id="PTHR33064">
    <property type="entry name" value="POL PROTEIN"/>
    <property type="match status" value="1"/>
</dbReference>
<gene>
    <name evidence="4" type="ORF">E1301_Tti019666</name>
</gene>
<sequence length="385" mass="42671">MARSSSMWPDGSPPEGTTSRAYFVETHQLLVGGGEPRTYHFTSDVPASSQGTRRQVRTVRAIGLAECSLCMSQAQAGSSCWRQDLEGNRWENIVYRPNPAIRSKSFSASSINEVGVLEQTHSPYNTPIYPVVKADGKTWRLTQELRAVNQLIIPLATIVPDVLTVMNSEPHSHKYFTLIDLCKAFFSVPVHPDTQPLLTFTFKGQQYSWKHLAQGYADSPAVFSAAVHRTLAKMTDLPSSVCVLQFADDILLSGETEEDCEKASVIDVFQPGYPSALCASEIMDSADHTIIVEEELAEEAIKIYILQSNGADTDVGIVIEGIAVLKNLANLIRACCCLLGLTYSLGLRYRKTHRYSFEMFQKLLLELDPAKLSVKVHRLKKQLLG</sequence>
<evidence type="ECO:0000256" key="2">
    <source>
        <dbReference type="ARBA" id="ARBA00012180"/>
    </source>
</evidence>
<reference evidence="4 5" key="1">
    <citation type="journal article" date="2019" name="Mol. Ecol. Resour.">
        <title>Chromosome-level genome assembly of Triplophysa tibetana, a fish adapted to the harsh high-altitude environment of the Tibetan Plateau.</title>
        <authorList>
            <person name="Yang X."/>
            <person name="Liu H."/>
            <person name="Ma Z."/>
            <person name="Zou Y."/>
            <person name="Zou M."/>
            <person name="Mao Y."/>
            <person name="Li X."/>
            <person name="Wang H."/>
            <person name="Chen T."/>
            <person name="Wang W."/>
            <person name="Yang R."/>
        </authorList>
    </citation>
    <scope>NUCLEOTIDE SEQUENCE [LARGE SCALE GENOMIC DNA]</scope>
    <source>
        <strain evidence="4">TTIB1903HZAU</strain>
        <tissue evidence="4">Muscle</tissue>
    </source>
</reference>
<evidence type="ECO:0000259" key="3">
    <source>
        <dbReference type="PROSITE" id="PS50878"/>
    </source>
</evidence>
<dbReference type="EC" id="3.1.26.4" evidence="2"/>
<feature type="domain" description="Reverse transcriptase" evidence="3">
    <location>
        <begin position="112"/>
        <end position="319"/>
    </location>
</feature>
<dbReference type="AlphaFoldDB" id="A0A5A9PJN8"/>
<dbReference type="EMBL" id="SOYY01000005">
    <property type="protein sequence ID" value="KAA0721209.1"/>
    <property type="molecule type" value="Genomic_DNA"/>
</dbReference>
<comment type="similarity">
    <text evidence="1">Belongs to the beta type-B retroviral polymerase family. HERV class-II K(HML-2) pol subfamily.</text>
</comment>
<dbReference type="PANTHER" id="PTHR33064:SF37">
    <property type="entry name" value="RIBONUCLEASE H"/>
    <property type="match status" value="1"/>
</dbReference>
<dbReference type="InterPro" id="IPR043128">
    <property type="entry name" value="Rev_trsase/Diguanyl_cyclase"/>
</dbReference>
<dbReference type="InterPro" id="IPR051320">
    <property type="entry name" value="Viral_Replic_Matur_Polypro"/>
</dbReference>
<dbReference type="Pfam" id="PF00078">
    <property type="entry name" value="RVT_1"/>
    <property type="match status" value="1"/>
</dbReference>
<name>A0A5A9PJN8_9TELE</name>
<dbReference type="Gene3D" id="3.10.10.10">
    <property type="entry name" value="HIV Type 1 Reverse Transcriptase, subunit A, domain 1"/>
    <property type="match status" value="1"/>
</dbReference>
<dbReference type="InterPro" id="IPR000477">
    <property type="entry name" value="RT_dom"/>
</dbReference>